<gene>
    <name evidence="2" type="ORF">TRFO_08322</name>
</gene>
<organism evidence="2 3">
    <name type="scientific">Tritrichomonas foetus</name>
    <dbReference type="NCBI Taxonomy" id="1144522"/>
    <lineage>
        <taxon>Eukaryota</taxon>
        <taxon>Metamonada</taxon>
        <taxon>Parabasalia</taxon>
        <taxon>Tritrichomonadida</taxon>
        <taxon>Tritrichomonadidae</taxon>
        <taxon>Tritrichomonas</taxon>
    </lineage>
</organism>
<proteinExistence type="predicted"/>
<evidence type="ECO:0000313" key="2">
    <source>
        <dbReference type="EMBL" id="OHS99681.1"/>
    </source>
</evidence>
<dbReference type="Proteomes" id="UP000179807">
    <property type="component" value="Unassembled WGS sequence"/>
</dbReference>
<keyword evidence="3" id="KW-1185">Reference proteome</keyword>
<name>A0A1J4JLW4_9EUKA</name>
<comment type="caution">
    <text evidence="2">The sequence shown here is derived from an EMBL/GenBank/DDBJ whole genome shotgun (WGS) entry which is preliminary data.</text>
</comment>
<feature type="compositionally biased region" description="Basic and acidic residues" evidence="1">
    <location>
        <begin position="235"/>
        <end position="246"/>
    </location>
</feature>
<accession>A0A1J4JLW4</accession>
<protein>
    <submittedName>
        <fullName evidence="2">Uncharacterized protein</fullName>
    </submittedName>
</protein>
<reference evidence="2" key="1">
    <citation type="submission" date="2016-10" db="EMBL/GenBank/DDBJ databases">
        <authorList>
            <person name="Benchimol M."/>
            <person name="Almeida L.G."/>
            <person name="Vasconcelos A.T."/>
            <person name="Perreira-Neves A."/>
            <person name="Rosa I.A."/>
            <person name="Tasca T."/>
            <person name="Bogo M.R."/>
            <person name="de Souza W."/>
        </authorList>
    </citation>
    <scope>NUCLEOTIDE SEQUENCE [LARGE SCALE GENOMIC DNA]</scope>
    <source>
        <strain evidence="2">K</strain>
    </source>
</reference>
<dbReference type="AlphaFoldDB" id="A0A1J4JLW4"/>
<sequence>MLNSSIPSIFISAVRLSSLLTGHSETLNNFLSNNWKKLFDVNQKFPNNDVIQYNVSILIFNIFKSHKLSNSQNFILANHNLILNQTQRGFFYFAKIYPLLFNIATQKSVVFETKFLPPLNRFLPFPYIESFFGMINEVATYQHQIHKDPNIIKEICKEFLKLTQCINVVYLHEYVYRFELFLSNFYENEEIVKKLILIRPFFHLFVGTIRFVMVQEEKNSQINNQMNEKKINEKNFENNNEQSHENDNEENEEKSDERSTETKKENIRKSLTFLMKLKCRAHSMAFGIALNDPKNMKKALELAAFDSDCSESEKILATYSYKTV</sequence>
<evidence type="ECO:0000256" key="1">
    <source>
        <dbReference type="SAM" id="MobiDB-lite"/>
    </source>
</evidence>
<evidence type="ECO:0000313" key="3">
    <source>
        <dbReference type="Proteomes" id="UP000179807"/>
    </source>
</evidence>
<dbReference type="VEuPathDB" id="TrichDB:TRFO_08322"/>
<dbReference type="GeneID" id="94828921"/>
<dbReference type="RefSeq" id="XP_068352818.1">
    <property type="nucleotide sequence ID" value="XM_068494217.1"/>
</dbReference>
<dbReference type="EMBL" id="MLAK01000993">
    <property type="protein sequence ID" value="OHS99681.1"/>
    <property type="molecule type" value="Genomic_DNA"/>
</dbReference>
<feature type="region of interest" description="Disordered" evidence="1">
    <location>
        <begin position="235"/>
        <end position="264"/>
    </location>
</feature>
<feature type="compositionally biased region" description="Basic and acidic residues" evidence="1">
    <location>
        <begin position="255"/>
        <end position="264"/>
    </location>
</feature>